<dbReference type="InterPro" id="IPR011990">
    <property type="entry name" value="TPR-like_helical_dom_sf"/>
</dbReference>
<dbReference type="InterPro" id="IPR012944">
    <property type="entry name" value="SusD_RagB_dom"/>
</dbReference>
<comment type="similarity">
    <text evidence="2">Belongs to the SusD family.</text>
</comment>
<sequence length="526" mass="59053">MKKIHIVIALTAFLSFSCDSFLEERPLDELSSQQNFKEPSHAYNAVNSLYRNGAPQLFDGSHYGGAEAMIGNYMSGFFDNEYKGQEIHVQHTQQLTLNGNNLSSYLGGIWDDLYSGISRANNAIKYIPTTPGLAEAEAKKLLGEARFFRAYAYFYLVRMFGGVPLVTEPYESLENLYINRASVADVYALIEEDLKFAVNEAGLATTSMVTNGKRVTKGAAATLLADVYLNMSGFPLQANRYADAAAMAKSVIESGTYSLEQHEMSGGNVVMENSAYNKLRKSDASATEYVFFHEYAVGIAETIYPVWSYTTSKPSTVKYAITNGAYAPRNQFLWGYDAANDLRAQEKQYYHSSIVVNGETKTFPPTPYFWHDDQALFETASSGKDIEMYGYADVLLIAAEAIAKSEGVTAEAAEYLTQVRSRAYWKSNAATIKSGLQGLSANDFVEEVWKERYRELVFEFKLWFDMIRTRKYPETTQNGNGEITFVDLIGHTNTWGKTFEEKHLLFPISELERQRNKNLGEQNPGY</sequence>
<gene>
    <name evidence="8" type="ORF">QNI16_33685</name>
</gene>
<feature type="domain" description="SusD-like N-terminal" evidence="7">
    <location>
        <begin position="84"/>
        <end position="229"/>
    </location>
</feature>
<dbReference type="Pfam" id="PF14322">
    <property type="entry name" value="SusD-like_3"/>
    <property type="match status" value="1"/>
</dbReference>
<keyword evidence="4" id="KW-0472">Membrane</keyword>
<evidence type="ECO:0000259" key="6">
    <source>
        <dbReference type="Pfam" id="PF07980"/>
    </source>
</evidence>
<protein>
    <submittedName>
        <fullName evidence="8">RagB/SusD family nutrient uptake outer membrane protein</fullName>
    </submittedName>
</protein>
<evidence type="ECO:0000256" key="1">
    <source>
        <dbReference type="ARBA" id="ARBA00004442"/>
    </source>
</evidence>
<evidence type="ECO:0000259" key="7">
    <source>
        <dbReference type="Pfam" id="PF14322"/>
    </source>
</evidence>
<evidence type="ECO:0000313" key="9">
    <source>
        <dbReference type="Proteomes" id="UP001241110"/>
    </source>
</evidence>
<evidence type="ECO:0000256" key="3">
    <source>
        <dbReference type="ARBA" id="ARBA00022729"/>
    </source>
</evidence>
<dbReference type="InterPro" id="IPR033985">
    <property type="entry name" value="SusD-like_N"/>
</dbReference>
<accession>A0AAE3UAE9</accession>
<evidence type="ECO:0000256" key="5">
    <source>
        <dbReference type="ARBA" id="ARBA00023237"/>
    </source>
</evidence>
<evidence type="ECO:0000313" key="8">
    <source>
        <dbReference type="EMBL" id="MDJ1485491.1"/>
    </source>
</evidence>
<dbReference type="CDD" id="cd08977">
    <property type="entry name" value="SusD"/>
    <property type="match status" value="1"/>
</dbReference>
<dbReference type="Proteomes" id="UP001241110">
    <property type="component" value="Unassembled WGS sequence"/>
</dbReference>
<keyword evidence="5" id="KW-0998">Cell outer membrane</keyword>
<dbReference type="RefSeq" id="WP_313988130.1">
    <property type="nucleotide sequence ID" value="NZ_JASJOS010000020.1"/>
</dbReference>
<dbReference type="AlphaFoldDB" id="A0AAE3UAE9"/>
<proteinExistence type="inferred from homology"/>
<evidence type="ECO:0000256" key="4">
    <source>
        <dbReference type="ARBA" id="ARBA00023136"/>
    </source>
</evidence>
<feature type="domain" description="RagB/SusD" evidence="6">
    <location>
        <begin position="355"/>
        <end position="526"/>
    </location>
</feature>
<evidence type="ECO:0000256" key="2">
    <source>
        <dbReference type="ARBA" id="ARBA00006275"/>
    </source>
</evidence>
<keyword evidence="3" id="KW-0732">Signal</keyword>
<reference evidence="8" key="1">
    <citation type="submission" date="2023-05" db="EMBL/GenBank/DDBJ databases">
        <authorList>
            <person name="Zhang X."/>
        </authorList>
    </citation>
    <scope>NUCLEOTIDE SEQUENCE</scope>
    <source>
        <strain evidence="8">YF14B1</strain>
    </source>
</reference>
<comment type="subcellular location">
    <subcellularLocation>
        <location evidence="1">Cell outer membrane</location>
    </subcellularLocation>
</comment>
<comment type="caution">
    <text evidence="8">The sequence shown here is derived from an EMBL/GenBank/DDBJ whole genome shotgun (WGS) entry which is preliminary data.</text>
</comment>
<dbReference type="GO" id="GO:0009279">
    <property type="term" value="C:cell outer membrane"/>
    <property type="evidence" value="ECO:0007669"/>
    <property type="project" value="UniProtKB-SubCell"/>
</dbReference>
<name>A0AAE3UAE9_9BACT</name>
<organism evidence="8 9">
    <name type="scientific">Xanthocytophaga flava</name>
    <dbReference type="NCBI Taxonomy" id="3048013"/>
    <lineage>
        <taxon>Bacteria</taxon>
        <taxon>Pseudomonadati</taxon>
        <taxon>Bacteroidota</taxon>
        <taxon>Cytophagia</taxon>
        <taxon>Cytophagales</taxon>
        <taxon>Rhodocytophagaceae</taxon>
        <taxon>Xanthocytophaga</taxon>
    </lineage>
</organism>
<dbReference type="PROSITE" id="PS51257">
    <property type="entry name" value="PROKAR_LIPOPROTEIN"/>
    <property type="match status" value="1"/>
</dbReference>
<dbReference type="SUPFAM" id="SSF48452">
    <property type="entry name" value="TPR-like"/>
    <property type="match status" value="1"/>
</dbReference>
<dbReference type="EMBL" id="JASJOS010000020">
    <property type="protein sequence ID" value="MDJ1485491.1"/>
    <property type="molecule type" value="Genomic_DNA"/>
</dbReference>
<dbReference type="Pfam" id="PF07980">
    <property type="entry name" value="SusD_RagB"/>
    <property type="match status" value="1"/>
</dbReference>
<dbReference type="Gene3D" id="1.25.40.390">
    <property type="match status" value="1"/>
</dbReference>